<feature type="compositionally biased region" description="Basic and acidic residues" evidence="1">
    <location>
        <begin position="164"/>
        <end position="178"/>
    </location>
</feature>
<evidence type="ECO:0000313" key="2">
    <source>
        <dbReference type="EMBL" id="KAF9813400.1"/>
    </source>
</evidence>
<organism evidence="2 3">
    <name type="scientific">Rhodonia placenta</name>
    <dbReference type="NCBI Taxonomy" id="104341"/>
    <lineage>
        <taxon>Eukaryota</taxon>
        <taxon>Fungi</taxon>
        <taxon>Dikarya</taxon>
        <taxon>Basidiomycota</taxon>
        <taxon>Agaricomycotina</taxon>
        <taxon>Agaricomycetes</taxon>
        <taxon>Polyporales</taxon>
        <taxon>Adustoporiaceae</taxon>
        <taxon>Rhodonia</taxon>
    </lineage>
</organism>
<comment type="caution">
    <text evidence="2">The sequence shown here is derived from an EMBL/GenBank/DDBJ whole genome shotgun (WGS) entry which is preliminary data.</text>
</comment>
<evidence type="ECO:0000256" key="1">
    <source>
        <dbReference type="SAM" id="MobiDB-lite"/>
    </source>
</evidence>
<reference evidence="2" key="2">
    <citation type="journal article" name="Front. Microbiol.">
        <title>Degradative Capacity of Two Strains of Rhodonia placenta: From Phenotype to Genotype.</title>
        <authorList>
            <person name="Kolle M."/>
            <person name="Horta M.A.C."/>
            <person name="Nowrousian M."/>
            <person name="Ohm R.A."/>
            <person name="Benz J.P."/>
            <person name="Pilgard A."/>
        </authorList>
    </citation>
    <scope>NUCLEOTIDE SEQUENCE</scope>
    <source>
        <strain evidence="2">FPRL280</strain>
    </source>
</reference>
<reference evidence="2" key="1">
    <citation type="submission" date="2020-11" db="EMBL/GenBank/DDBJ databases">
        <authorList>
            <person name="Koelle M."/>
            <person name="Horta M.A.C."/>
            <person name="Nowrousian M."/>
            <person name="Ohm R.A."/>
            <person name="Benz P."/>
            <person name="Pilgard A."/>
        </authorList>
    </citation>
    <scope>NUCLEOTIDE SEQUENCE</scope>
    <source>
        <strain evidence="2">FPRL280</strain>
    </source>
</reference>
<evidence type="ECO:0000313" key="3">
    <source>
        <dbReference type="Proteomes" id="UP000639403"/>
    </source>
</evidence>
<feature type="region of interest" description="Disordered" evidence="1">
    <location>
        <begin position="141"/>
        <end position="190"/>
    </location>
</feature>
<gene>
    <name evidence="2" type="ORF">IEO21_05634</name>
</gene>
<protein>
    <submittedName>
        <fullName evidence="2">Uncharacterized protein</fullName>
    </submittedName>
</protein>
<dbReference type="Proteomes" id="UP000639403">
    <property type="component" value="Unassembled WGS sequence"/>
</dbReference>
<accession>A0A8H7P1M0</accession>
<proteinExistence type="predicted"/>
<sequence length="190" mass="21091">MVEPLRDRALLNTARRLRTGKYIAYVDSVDKLPSSSRPWSRCSVRLAGQGMPLSQPDKGVLSDMCTPIALANGHPKAWVALHSSRPFPYLGCNQHAFMDTVVRIPADAMQYDGSVLLSPREMARHKSYEYVDRARQTVLLEEGGSPSARSAEMRGLGGEAPSSNKEETNRVFYEERCSPKGNAPRRRTGI</sequence>
<name>A0A8H7P1M0_9APHY</name>
<dbReference type="EMBL" id="JADOXO010000106">
    <property type="protein sequence ID" value="KAF9813400.1"/>
    <property type="molecule type" value="Genomic_DNA"/>
</dbReference>
<dbReference type="AlphaFoldDB" id="A0A8H7P1M0"/>